<keyword evidence="5" id="KW-1185">Reference proteome</keyword>
<dbReference type="EMBL" id="CAWUHC010000017">
    <property type="protein sequence ID" value="CAK7216191.1"/>
    <property type="molecule type" value="Genomic_DNA"/>
</dbReference>
<evidence type="ECO:0000313" key="4">
    <source>
        <dbReference type="EMBL" id="CAK7216191.1"/>
    </source>
</evidence>
<keyword evidence="1" id="KW-0539">Nucleus</keyword>
<evidence type="ECO:0000259" key="3">
    <source>
        <dbReference type="SMART" id="SM00906"/>
    </source>
</evidence>
<dbReference type="PANTHER" id="PTHR46910">
    <property type="entry name" value="TRANSCRIPTION FACTOR PDR1"/>
    <property type="match status" value="1"/>
</dbReference>
<dbReference type="PANTHER" id="PTHR46910:SF39">
    <property type="entry name" value="ZN(II)2CYS6 TRANSCRIPTION FACTOR (EUROFUNG)"/>
    <property type="match status" value="1"/>
</dbReference>
<dbReference type="SMART" id="SM00906">
    <property type="entry name" value="Fungal_trans"/>
    <property type="match status" value="1"/>
</dbReference>
<accession>A0ABP0B9G9</accession>
<feature type="region of interest" description="Disordered" evidence="2">
    <location>
        <begin position="58"/>
        <end position="82"/>
    </location>
</feature>
<evidence type="ECO:0000313" key="5">
    <source>
        <dbReference type="Proteomes" id="UP001642406"/>
    </source>
</evidence>
<evidence type="ECO:0000256" key="2">
    <source>
        <dbReference type="SAM" id="MobiDB-lite"/>
    </source>
</evidence>
<comment type="caution">
    <text evidence="4">The sequence shown here is derived from an EMBL/GenBank/DDBJ whole genome shotgun (WGS) entry which is preliminary data.</text>
</comment>
<dbReference type="InterPro" id="IPR050987">
    <property type="entry name" value="AtrR-like"/>
</dbReference>
<dbReference type="CDD" id="cd12148">
    <property type="entry name" value="fungal_TF_MHR"/>
    <property type="match status" value="1"/>
</dbReference>
<protein>
    <recommendedName>
        <fullName evidence="3">Xylanolytic transcriptional activator regulatory domain-containing protein</fullName>
    </recommendedName>
</protein>
<dbReference type="InterPro" id="IPR007219">
    <property type="entry name" value="XnlR_reg_dom"/>
</dbReference>
<dbReference type="Pfam" id="PF04082">
    <property type="entry name" value="Fungal_trans"/>
    <property type="match status" value="1"/>
</dbReference>
<evidence type="ECO:0000256" key="1">
    <source>
        <dbReference type="ARBA" id="ARBA00023242"/>
    </source>
</evidence>
<reference evidence="4 5" key="1">
    <citation type="submission" date="2024-01" db="EMBL/GenBank/DDBJ databases">
        <authorList>
            <person name="Allen C."/>
            <person name="Tagirdzhanova G."/>
        </authorList>
    </citation>
    <scope>NUCLEOTIDE SEQUENCE [LARGE SCALE GENOMIC DNA]</scope>
</reference>
<gene>
    <name evidence="4" type="ORF">SBRCBS47491_002738</name>
</gene>
<name>A0ABP0B9G9_9PEZI</name>
<dbReference type="Proteomes" id="UP001642406">
    <property type="component" value="Unassembled WGS sequence"/>
</dbReference>
<organism evidence="4 5">
    <name type="scientific">Sporothrix bragantina</name>
    <dbReference type="NCBI Taxonomy" id="671064"/>
    <lineage>
        <taxon>Eukaryota</taxon>
        <taxon>Fungi</taxon>
        <taxon>Dikarya</taxon>
        <taxon>Ascomycota</taxon>
        <taxon>Pezizomycotina</taxon>
        <taxon>Sordariomycetes</taxon>
        <taxon>Sordariomycetidae</taxon>
        <taxon>Ophiostomatales</taxon>
        <taxon>Ophiostomataceae</taxon>
        <taxon>Sporothrix</taxon>
    </lineage>
</organism>
<proteinExistence type="predicted"/>
<feature type="domain" description="Xylanolytic transcriptional activator regulatory" evidence="3">
    <location>
        <begin position="277"/>
        <end position="350"/>
    </location>
</feature>
<sequence>MALLYSPCRNCQVANKPCVYVIRDRPVTVTESYLKTLEAAAAASTPNSIINQHYQETRPVVPNNSRIDDTETASPAPPRQPHALQVENSAAARFVSKLKEIQNPKALPNSVRQDLLLPVSGDGSTQPHIYEYFTLNSDTSHAKCTFKLPPYPYAIFLVNQFFTYVGHDWHWFRLERFRHRLENVYKIPDSAESKNRTWLCQLLVAFALGSSIRGQDPDSSPPRQNFAHAIQSIPGVEFFEQALGLLKIPYEEASVDHIETLNMVALCSHCLNRQKTTYMYAGISARMCNMLQLHETSSSMDCSPVERENCKRVWWSTFCIDRMASTQMGVLPTLQIDQGDLSYPTNEGLSGEEINEFSDPDYLTARIQLTIIQADAANGIGQSDGEDASDNDGDSYKRSIDTLLRSRLRRLQDWKAALPAHMAVDFHESIEEMKNNMALLRSLANLHLRYNQVF</sequence>